<dbReference type="GO" id="GO:0003676">
    <property type="term" value="F:nucleic acid binding"/>
    <property type="evidence" value="ECO:0007669"/>
    <property type="project" value="InterPro"/>
</dbReference>
<gene>
    <name evidence="4" type="ORF">RND81_05G082100</name>
</gene>
<feature type="compositionally biased region" description="Basic and acidic residues" evidence="2">
    <location>
        <begin position="47"/>
        <end position="61"/>
    </location>
</feature>
<dbReference type="InterPro" id="IPR001878">
    <property type="entry name" value="Znf_CCHC"/>
</dbReference>
<evidence type="ECO:0000313" key="4">
    <source>
        <dbReference type="EMBL" id="KAK9724556.1"/>
    </source>
</evidence>
<feature type="compositionally biased region" description="Polar residues" evidence="2">
    <location>
        <begin position="127"/>
        <end position="141"/>
    </location>
</feature>
<comment type="caution">
    <text evidence="4">The sequence shown here is derived from an EMBL/GenBank/DDBJ whole genome shotgun (WGS) entry which is preliminary data.</text>
</comment>
<evidence type="ECO:0000259" key="3">
    <source>
        <dbReference type="PROSITE" id="PS50158"/>
    </source>
</evidence>
<feature type="region of interest" description="Disordered" evidence="2">
    <location>
        <begin position="47"/>
        <end position="102"/>
    </location>
</feature>
<dbReference type="GO" id="GO:0008270">
    <property type="term" value="F:zinc ion binding"/>
    <property type="evidence" value="ECO:0007669"/>
    <property type="project" value="UniProtKB-KW"/>
</dbReference>
<keyword evidence="1" id="KW-0863">Zinc-finger</keyword>
<dbReference type="SMART" id="SM00343">
    <property type="entry name" value="ZnF_C2HC"/>
    <property type="match status" value="1"/>
</dbReference>
<protein>
    <recommendedName>
        <fullName evidence="3">CCHC-type domain-containing protein</fullName>
    </recommendedName>
</protein>
<dbReference type="Pfam" id="PF00098">
    <property type="entry name" value="zf-CCHC"/>
    <property type="match status" value="1"/>
</dbReference>
<dbReference type="Gene3D" id="4.10.60.10">
    <property type="entry name" value="Zinc finger, CCHC-type"/>
    <property type="match status" value="1"/>
</dbReference>
<keyword evidence="1" id="KW-0862">Zinc</keyword>
<accession>A0AAW1KW00</accession>
<evidence type="ECO:0000256" key="1">
    <source>
        <dbReference type="PROSITE-ProRule" id="PRU00047"/>
    </source>
</evidence>
<feature type="domain" description="CCHC-type" evidence="3">
    <location>
        <begin position="103"/>
        <end position="117"/>
    </location>
</feature>
<dbReference type="EMBL" id="JBDFQZ010000005">
    <property type="protein sequence ID" value="KAK9724556.1"/>
    <property type="molecule type" value="Genomic_DNA"/>
</dbReference>
<sequence>MEISESISVSSIIDKLPPHWKDLKHTLKHTKEDMSLVDLGKSLRIEESLRAQESEKTKDTGKTMAINMMEFGESSNSDRNGKKRPHPSNDKFNGPNKKAKQGCWICGKTGHFKRDCKFAKKGAGKVNTGQGSKDQGPKQQG</sequence>
<dbReference type="PROSITE" id="PS50158">
    <property type="entry name" value="ZF_CCHC"/>
    <property type="match status" value="1"/>
</dbReference>
<dbReference type="PANTHER" id="PTHR47592">
    <property type="entry name" value="PBF68 PROTEIN"/>
    <property type="match status" value="1"/>
</dbReference>
<evidence type="ECO:0000313" key="5">
    <source>
        <dbReference type="Proteomes" id="UP001443914"/>
    </source>
</evidence>
<name>A0AAW1KW00_SAPOF</name>
<keyword evidence="5" id="KW-1185">Reference proteome</keyword>
<dbReference type="PANTHER" id="PTHR47592:SF18">
    <property type="entry name" value="ZINC FINGER, CCHC-TYPE-RELATED"/>
    <property type="match status" value="1"/>
</dbReference>
<keyword evidence="1" id="KW-0479">Metal-binding</keyword>
<organism evidence="4 5">
    <name type="scientific">Saponaria officinalis</name>
    <name type="common">Common soapwort</name>
    <name type="synonym">Lychnis saponaria</name>
    <dbReference type="NCBI Taxonomy" id="3572"/>
    <lineage>
        <taxon>Eukaryota</taxon>
        <taxon>Viridiplantae</taxon>
        <taxon>Streptophyta</taxon>
        <taxon>Embryophyta</taxon>
        <taxon>Tracheophyta</taxon>
        <taxon>Spermatophyta</taxon>
        <taxon>Magnoliopsida</taxon>
        <taxon>eudicotyledons</taxon>
        <taxon>Gunneridae</taxon>
        <taxon>Pentapetalae</taxon>
        <taxon>Caryophyllales</taxon>
        <taxon>Caryophyllaceae</taxon>
        <taxon>Caryophylleae</taxon>
        <taxon>Saponaria</taxon>
    </lineage>
</organism>
<evidence type="ECO:0000256" key="2">
    <source>
        <dbReference type="SAM" id="MobiDB-lite"/>
    </source>
</evidence>
<dbReference type="SUPFAM" id="SSF57756">
    <property type="entry name" value="Retrovirus zinc finger-like domains"/>
    <property type="match status" value="1"/>
</dbReference>
<reference evidence="4" key="1">
    <citation type="submission" date="2024-03" db="EMBL/GenBank/DDBJ databases">
        <title>WGS assembly of Saponaria officinalis var. Norfolk2.</title>
        <authorList>
            <person name="Jenkins J."/>
            <person name="Shu S."/>
            <person name="Grimwood J."/>
            <person name="Barry K."/>
            <person name="Goodstein D."/>
            <person name="Schmutz J."/>
            <person name="Leebens-Mack J."/>
            <person name="Osbourn A."/>
        </authorList>
    </citation>
    <scope>NUCLEOTIDE SEQUENCE [LARGE SCALE GENOMIC DNA]</scope>
    <source>
        <strain evidence="4">JIC</strain>
    </source>
</reference>
<dbReference type="InterPro" id="IPR036875">
    <property type="entry name" value="Znf_CCHC_sf"/>
</dbReference>
<dbReference type="AlphaFoldDB" id="A0AAW1KW00"/>
<dbReference type="Proteomes" id="UP001443914">
    <property type="component" value="Unassembled WGS sequence"/>
</dbReference>
<proteinExistence type="predicted"/>
<feature type="region of interest" description="Disordered" evidence="2">
    <location>
        <begin position="122"/>
        <end position="141"/>
    </location>
</feature>